<gene>
    <name evidence="2" type="ORF">GOP47_0023167</name>
</gene>
<feature type="region of interest" description="Disordered" evidence="1">
    <location>
        <begin position="716"/>
        <end position="797"/>
    </location>
</feature>
<dbReference type="EMBL" id="JABFUD020000022">
    <property type="protein sequence ID" value="KAI5062628.1"/>
    <property type="molecule type" value="Genomic_DNA"/>
</dbReference>
<feature type="compositionally biased region" description="Basic and acidic residues" evidence="1">
    <location>
        <begin position="786"/>
        <end position="797"/>
    </location>
</feature>
<dbReference type="AlphaFoldDB" id="A0A9D4U7V8"/>
<evidence type="ECO:0000313" key="3">
    <source>
        <dbReference type="Proteomes" id="UP000886520"/>
    </source>
</evidence>
<proteinExistence type="predicted"/>
<feature type="region of interest" description="Disordered" evidence="1">
    <location>
        <begin position="539"/>
        <end position="564"/>
    </location>
</feature>
<organism evidence="2 3">
    <name type="scientific">Adiantum capillus-veneris</name>
    <name type="common">Maidenhair fern</name>
    <dbReference type="NCBI Taxonomy" id="13818"/>
    <lineage>
        <taxon>Eukaryota</taxon>
        <taxon>Viridiplantae</taxon>
        <taxon>Streptophyta</taxon>
        <taxon>Embryophyta</taxon>
        <taxon>Tracheophyta</taxon>
        <taxon>Polypodiopsida</taxon>
        <taxon>Polypodiidae</taxon>
        <taxon>Polypodiales</taxon>
        <taxon>Pteridineae</taxon>
        <taxon>Pteridaceae</taxon>
        <taxon>Vittarioideae</taxon>
        <taxon>Adiantum</taxon>
    </lineage>
</organism>
<reference evidence="2" key="1">
    <citation type="submission" date="2021-01" db="EMBL/GenBank/DDBJ databases">
        <title>Adiantum capillus-veneris genome.</title>
        <authorList>
            <person name="Fang Y."/>
            <person name="Liao Q."/>
        </authorList>
    </citation>
    <scope>NUCLEOTIDE SEQUENCE</scope>
    <source>
        <strain evidence="2">H3</strain>
        <tissue evidence="2">Leaf</tissue>
    </source>
</reference>
<feature type="region of interest" description="Disordered" evidence="1">
    <location>
        <begin position="1"/>
        <end position="68"/>
    </location>
</feature>
<feature type="compositionally biased region" description="Basic and acidic residues" evidence="1">
    <location>
        <begin position="26"/>
        <end position="44"/>
    </location>
</feature>
<keyword evidence="3" id="KW-1185">Reference proteome</keyword>
<accession>A0A9D4U7V8</accession>
<feature type="region of interest" description="Disordered" evidence="1">
    <location>
        <begin position="453"/>
        <end position="478"/>
    </location>
</feature>
<protein>
    <submittedName>
        <fullName evidence="2">Uncharacterized protein</fullName>
    </submittedName>
</protein>
<dbReference type="Proteomes" id="UP000886520">
    <property type="component" value="Chromosome 22"/>
</dbReference>
<name>A0A9D4U7V8_ADICA</name>
<feature type="compositionally biased region" description="Basic and acidic residues" evidence="1">
    <location>
        <begin position="745"/>
        <end position="758"/>
    </location>
</feature>
<dbReference type="OrthoDB" id="10645081at2759"/>
<evidence type="ECO:0000313" key="2">
    <source>
        <dbReference type="EMBL" id="KAI5062628.1"/>
    </source>
</evidence>
<comment type="caution">
    <text evidence="2">The sequence shown here is derived from an EMBL/GenBank/DDBJ whole genome shotgun (WGS) entry which is preliminary data.</text>
</comment>
<feature type="compositionally biased region" description="Gly residues" evidence="1">
    <location>
        <begin position="1"/>
        <end position="18"/>
    </location>
</feature>
<sequence length="797" mass="86591">MLGVAGGSGDGGDGGGGEGRGRRRGGGGDRRRGKQKVDEAKEEAGNAEEGGGNGEGGGAGHGTVARRQQPEESIYRGVRAYLPGDATYPITYVSCVGTDNSPHNNRQIWLGRYYDELAAAMAVDIFLVFNHDDVLVNFPQYLHYYIPLIPRRGLDAEGRFLEITAADLERIKHITLGIIRAFYPNSCAAIHTRRNHRALPSSDLPLTHRQRQAAAAAQASYHAHLEQYTYTQVLTMLAATQQRAGFGAAAGSISGGVQAAMPPHAAATAADPSLPARIDLLPLPASAQTQQMSYHDPIDFSAIRVPPHAPSVPPIIDNVRQGPTSPDSLRLTAAREYAGATSPQTQHVSFLFRNIDFSANHVPPGEPPAPPIIGNVRRPPTSSDTLRLTAAREHAGASYTLSPSHQALFGHFPVQYSPLPTPSHVITRPSSRHAEPSSDPSILRSLEMYPRDPRQSWNPLIRSNIDPRSVRPPPADTSRWVSIFQGHPSLRRDPGARVNEAGMRVDTSQTESSRADNSSFPLVQRVVEELAAGAPYPMYGREQEAESSGARQRYHGTSSMSGGYTSAIERRHSASAVAPPRQPDVILRQAGRPQSLSAFRPYTAPEQPVITHAPPLELIPRDTTATSHDEEEDQKVVPLRRQSPEQLPLFDVFARQASATGELGSHHQLQTHEEVREGVELPTSLQQAETDVERHHAEVRPAIDLNVEARPAIDLNVRPATPEGASTTSINLQELERVSSLGPARRHDLTYSPRERTAPQHSRAPAPQQPDQAHDYEEAGGPSSPHLDKQQEKHGGQ</sequence>
<feature type="compositionally biased region" description="Gly residues" evidence="1">
    <location>
        <begin position="48"/>
        <end position="61"/>
    </location>
</feature>
<feature type="compositionally biased region" description="Polar residues" evidence="1">
    <location>
        <begin position="555"/>
        <end position="564"/>
    </location>
</feature>
<evidence type="ECO:0000256" key="1">
    <source>
        <dbReference type="SAM" id="MobiDB-lite"/>
    </source>
</evidence>